<evidence type="ECO:0000256" key="6">
    <source>
        <dbReference type="ARBA" id="ARBA00022691"/>
    </source>
</evidence>
<dbReference type="AlphaFoldDB" id="A0A2A9MGZ6"/>
<protein>
    <recommendedName>
        <fullName evidence="8">Ribosomal RNA-processing protein 8</fullName>
        <ecNumber evidence="8">2.1.1.-</ecNumber>
    </recommendedName>
</protein>
<evidence type="ECO:0000256" key="7">
    <source>
        <dbReference type="ARBA" id="ARBA00023242"/>
    </source>
</evidence>
<feature type="region of interest" description="Disordered" evidence="9">
    <location>
        <begin position="186"/>
        <end position="303"/>
    </location>
</feature>
<dbReference type="InterPro" id="IPR029063">
    <property type="entry name" value="SAM-dependent_MTases_sf"/>
</dbReference>
<feature type="compositionally biased region" description="Basic and acidic residues" evidence="9">
    <location>
        <begin position="509"/>
        <end position="518"/>
    </location>
</feature>
<dbReference type="GO" id="GO:0032259">
    <property type="term" value="P:methylation"/>
    <property type="evidence" value="ECO:0007669"/>
    <property type="project" value="UniProtKB-KW"/>
</dbReference>
<dbReference type="VEuPathDB" id="ToxoDB:BESB_069000"/>
<feature type="compositionally biased region" description="Basic and acidic residues" evidence="9">
    <location>
        <begin position="263"/>
        <end position="303"/>
    </location>
</feature>
<dbReference type="EMBL" id="NWUJ01000006">
    <property type="protein sequence ID" value="PFH34867.1"/>
    <property type="molecule type" value="Genomic_DNA"/>
</dbReference>
<dbReference type="GeneID" id="40311826"/>
<dbReference type="PANTHER" id="PTHR12787:SF0">
    <property type="entry name" value="RIBOSOMAL RNA-PROCESSING PROTEIN 8"/>
    <property type="match status" value="1"/>
</dbReference>
<keyword evidence="3 8" id="KW-0698">rRNA processing</keyword>
<evidence type="ECO:0000256" key="9">
    <source>
        <dbReference type="SAM" id="MobiDB-lite"/>
    </source>
</evidence>
<comment type="caution">
    <text evidence="10">The sequence shown here is derived from an EMBL/GenBank/DDBJ whole genome shotgun (WGS) entry which is preliminary data.</text>
</comment>
<evidence type="ECO:0000256" key="1">
    <source>
        <dbReference type="ARBA" id="ARBA00004604"/>
    </source>
</evidence>
<comment type="similarity">
    <text evidence="2 8">Belongs to the methyltransferase superfamily. RRP8 family.</text>
</comment>
<dbReference type="FunFam" id="1.10.10.2150:FF:000001">
    <property type="entry name" value="Ribosomal RNA-processing protein 8"/>
    <property type="match status" value="1"/>
</dbReference>
<proteinExistence type="inferred from homology"/>
<dbReference type="PANTHER" id="PTHR12787">
    <property type="entry name" value="RIBOSOMAL RNA-PROCESSING PROTEIN 8"/>
    <property type="match status" value="1"/>
</dbReference>
<feature type="compositionally biased region" description="Basic residues" evidence="9">
    <location>
        <begin position="253"/>
        <end position="262"/>
    </location>
</feature>
<dbReference type="Pfam" id="PF05148">
    <property type="entry name" value="Methyltransf_8"/>
    <property type="match status" value="1"/>
</dbReference>
<dbReference type="CDD" id="cd02440">
    <property type="entry name" value="AdoMet_MTases"/>
    <property type="match status" value="1"/>
</dbReference>
<keyword evidence="7 8" id="KW-0539">Nucleus</keyword>
<evidence type="ECO:0000313" key="10">
    <source>
        <dbReference type="EMBL" id="PFH34867.1"/>
    </source>
</evidence>
<feature type="compositionally biased region" description="Low complexity" evidence="9">
    <location>
        <begin position="16"/>
        <end position="29"/>
    </location>
</feature>
<accession>A0A2A9MGZ6</accession>
<organism evidence="10 11">
    <name type="scientific">Besnoitia besnoiti</name>
    <name type="common">Apicomplexan protozoan</name>
    <dbReference type="NCBI Taxonomy" id="94643"/>
    <lineage>
        <taxon>Eukaryota</taxon>
        <taxon>Sar</taxon>
        <taxon>Alveolata</taxon>
        <taxon>Apicomplexa</taxon>
        <taxon>Conoidasida</taxon>
        <taxon>Coccidia</taxon>
        <taxon>Eucoccidiorida</taxon>
        <taxon>Eimeriorina</taxon>
        <taxon>Sarcocystidae</taxon>
        <taxon>Besnoitia</taxon>
    </lineage>
</organism>
<keyword evidence="11" id="KW-1185">Reference proteome</keyword>
<reference evidence="10 11" key="1">
    <citation type="submission" date="2017-09" db="EMBL/GenBank/DDBJ databases">
        <title>Genome sequencing of Besnoitia besnoiti strain Bb-Ger1.</title>
        <authorList>
            <person name="Schares G."/>
            <person name="Venepally P."/>
            <person name="Lorenzi H.A."/>
        </authorList>
    </citation>
    <scope>NUCLEOTIDE SEQUENCE [LARGE SCALE GENOMIC DNA]</scope>
    <source>
        <strain evidence="10 11">Bb-Ger1</strain>
    </source>
</reference>
<dbReference type="Proteomes" id="UP000224006">
    <property type="component" value="Chromosome VI"/>
</dbReference>
<feature type="compositionally biased region" description="Basic and acidic residues" evidence="9">
    <location>
        <begin position="92"/>
        <end position="103"/>
    </location>
</feature>
<dbReference type="InterPro" id="IPR007823">
    <property type="entry name" value="RRP8"/>
</dbReference>
<evidence type="ECO:0000256" key="5">
    <source>
        <dbReference type="ARBA" id="ARBA00022679"/>
    </source>
</evidence>
<feature type="compositionally biased region" description="Basic and acidic residues" evidence="9">
    <location>
        <begin position="543"/>
        <end position="562"/>
    </location>
</feature>
<gene>
    <name evidence="10" type="ORF">BESB_069000</name>
</gene>
<dbReference type="GO" id="GO:0005730">
    <property type="term" value="C:nucleolus"/>
    <property type="evidence" value="ECO:0007669"/>
    <property type="project" value="UniProtKB-SubCell"/>
</dbReference>
<comment type="subcellular location">
    <subcellularLocation>
        <location evidence="1 8">Nucleus</location>
        <location evidence="1 8">Nucleolus</location>
    </subcellularLocation>
</comment>
<keyword evidence="6 8" id="KW-0949">S-adenosyl-L-methionine</keyword>
<feature type="region of interest" description="Disordered" evidence="9">
    <location>
        <begin position="509"/>
        <end position="567"/>
    </location>
</feature>
<evidence type="ECO:0000256" key="8">
    <source>
        <dbReference type="RuleBase" id="RU365074"/>
    </source>
</evidence>
<dbReference type="OrthoDB" id="10258825at2759"/>
<feature type="region of interest" description="Disordered" evidence="9">
    <location>
        <begin position="1"/>
        <end position="171"/>
    </location>
</feature>
<dbReference type="GO" id="GO:0008168">
    <property type="term" value="F:methyltransferase activity"/>
    <property type="evidence" value="ECO:0007669"/>
    <property type="project" value="UniProtKB-KW"/>
</dbReference>
<evidence type="ECO:0000256" key="3">
    <source>
        <dbReference type="ARBA" id="ARBA00022552"/>
    </source>
</evidence>
<evidence type="ECO:0000256" key="4">
    <source>
        <dbReference type="ARBA" id="ARBA00022603"/>
    </source>
</evidence>
<comment type="function">
    <text evidence="8">Probable methyltransferase required to silence rDNA.</text>
</comment>
<evidence type="ECO:0000313" key="11">
    <source>
        <dbReference type="Proteomes" id="UP000224006"/>
    </source>
</evidence>
<feature type="compositionally biased region" description="Basic and acidic residues" evidence="9">
    <location>
        <begin position="62"/>
        <end position="85"/>
    </location>
</feature>
<dbReference type="InterPro" id="IPR042036">
    <property type="entry name" value="RRP8_N"/>
</dbReference>
<sequence length="583" mass="63632">MLSLRYSSGRKPKRNFSSFSAPSASFARSLTPSQPPGLAAIAADRVYSSELTDGGKRNRTSSGDELKLRRAQSEETRCAQTRERSPTSTAEAGREPHAEGEKQARKKNKKRRERGVAAADQAPSSSAKRASEKPQVLSRSSADEGRRKKKKKKQPGAGVTRPQGSTDAGEQLAAASNFVPAPHVSLSRAAGASAEHHVAAAGMSKQARRRQRKRDAQDREVNRGQTEALAAGGFEADCADSCASSRGDDLARSKKKRHRQKAAKQEDGAQEEPKKQKRSDPSNRRSDATAVERETRGGGSLLERHREALQTQKNTLLQKLQGSRFRSLNQCLYTSTGQQALAAFTKDPSLFHAYHEGYRVQVAQWPSNPLDYIKTWVRTLPPSWRIADLGCGEAELSRVFPERNILSFDLVAARPEVIACNVAHLPLEAATLHAAVFCLSLMGRDWPSFVQEAHRVLRPGGILKIAEVLSRVQDVSAFIRGVEGLGFLLAAPTENIKSFFILLEFRKGGPGQERRKGGGDSAGAKKATQREEAKGRGVKGQKHPNEGKRGADSREVQGKKNETGAAAAKLEASLLRPCIYKRR</sequence>
<dbReference type="EC" id="2.1.1.-" evidence="8"/>
<name>A0A2A9MGZ6_BESBE</name>
<dbReference type="GO" id="GO:0006364">
    <property type="term" value="P:rRNA processing"/>
    <property type="evidence" value="ECO:0007669"/>
    <property type="project" value="UniProtKB-UniRule"/>
</dbReference>
<dbReference type="Gene3D" id="1.10.10.2150">
    <property type="entry name" value="Ribosomal RNA-processing protein 8, N-terminal domain"/>
    <property type="match status" value="1"/>
</dbReference>
<dbReference type="STRING" id="94643.A0A2A9MGZ6"/>
<dbReference type="RefSeq" id="XP_029218876.1">
    <property type="nucleotide sequence ID" value="XM_029365293.1"/>
</dbReference>
<keyword evidence="5 8" id="KW-0808">Transferase</keyword>
<dbReference type="KEGG" id="bbes:BESB_069000"/>
<dbReference type="SUPFAM" id="SSF53335">
    <property type="entry name" value="S-adenosyl-L-methionine-dependent methyltransferases"/>
    <property type="match status" value="1"/>
</dbReference>
<feature type="compositionally biased region" description="Basic residues" evidence="9">
    <location>
        <begin position="104"/>
        <end position="113"/>
    </location>
</feature>
<keyword evidence="4 8" id="KW-0489">Methyltransferase</keyword>
<evidence type="ECO:0000256" key="2">
    <source>
        <dbReference type="ARBA" id="ARBA00006301"/>
    </source>
</evidence>
<dbReference type="Gene3D" id="3.40.50.150">
    <property type="entry name" value="Vaccinia Virus protein VP39"/>
    <property type="match status" value="1"/>
</dbReference>